<dbReference type="PROSITE" id="PS51873">
    <property type="entry name" value="TRIAD"/>
    <property type="match status" value="1"/>
</dbReference>
<organism evidence="8 9">
    <name type="scientific">Liparis tanakae</name>
    <name type="common">Tanaka's snailfish</name>
    <dbReference type="NCBI Taxonomy" id="230148"/>
    <lineage>
        <taxon>Eukaryota</taxon>
        <taxon>Metazoa</taxon>
        <taxon>Chordata</taxon>
        <taxon>Craniata</taxon>
        <taxon>Vertebrata</taxon>
        <taxon>Euteleostomi</taxon>
        <taxon>Actinopterygii</taxon>
        <taxon>Neopterygii</taxon>
        <taxon>Teleostei</taxon>
        <taxon>Neoteleostei</taxon>
        <taxon>Acanthomorphata</taxon>
        <taxon>Eupercaria</taxon>
        <taxon>Perciformes</taxon>
        <taxon>Cottioidei</taxon>
        <taxon>Cottales</taxon>
        <taxon>Liparidae</taxon>
        <taxon>Liparis</taxon>
    </lineage>
</organism>
<keyword evidence="6" id="KW-0862">Zinc</keyword>
<evidence type="ECO:0000256" key="3">
    <source>
        <dbReference type="ARBA" id="ARBA00022737"/>
    </source>
</evidence>
<comment type="caution">
    <text evidence="8">The sequence shown here is derived from an EMBL/GenBank/DDBJ whole genome shotgun (WGS) entry which is preliminary data.</text>
</comment>
<dbReference type="AlphaFoldDB" id="A0A4Z2I1M6"/>
<evidence type="ECO:0000256" key="2">
    <source>
        <dbReference type="ARBA" id="ARBA00022723"/>
    </source>
</evidence>
<keyword evidence="5" id="KW-0833">Ubl conjugation pathway</keyword>
<keyword evidence="1" id="KW-0808">Transferase</keyword>
<keyword evidence="2" id="KW-0479">Metal-binding</keyword>
<proteinExistence type="predicted"/>
<dbReference type="Proteomes" id="UP000314294">
    <property type="component" value="Unassembled WGS sequence"/>
</dbReference>
<dbReference type="SUPFAM" id="SSF57850">
    <property type="entry name" value="RING/U-box"/>
    <property type="match status" value="2"/>
</dbReference>
<evidence type="ECO:0000313" key="8">
    <source>
        <dbReference type="EMBL" id="TNN71966.1"/>
    </source>
</evidence>
<dbReference type="GO" id="GO:0016740">
    <property type="term" value="F:transferase activity"/>
    <property type="evidence" value="ECO:0007669"/>
    <property type="project" value="UniProtKB-KW"/>
</dbReference>
<evidence type="ECO:0000256" key="5">
    <source>
        <dbReference type="ARBA" id="ARBA00022786"/>
    </source>
</evidence>
<evidence type="ECO:0000256" key="6">
    <source>
        <dbReference type="ARBA" id="ARBA00022833"/>
    </source>
</evidence>
<evidence type="ECO:0000256" key="1">
    <source>
        <dbReference type="ARBA" id="ARBA00022679"/>
    </source>
</evidence>
<protein>
    <recommendedName>
        <fullName evidence="7">RING-type domain-containing protein</fullName>
    </recommendedName>
</protein>
<feature type="domain" description="RING-type" evidence="7">
    <location>
        <begin position="32"/>
        <end position="259"/>
    </location>
</feature>
<gene>
    <name evidence="8" type="ORF">EYF80_017754</name>
</gene>
<keyword evidence="9" id="KW-1185">Reference proteome</keyword>
<dbReference type="OrthoDB" id="419317at2759"/>
<dbReference type="EMBL" id="SRLO01000143">
    <property type="protein sequence ID" value="TNN71966.1"/>
    <property type="molecule type" value="Genomic_DNA"/>
</dbReference>
<sequence length="281" mass="31962">MESKEEKERVVFNGRHERCYDPDDITLTFVDGDDDLDFVCEDFKSLRAQMSCGHAVTPTSLTNWCRRMLDKGDRTFVCGQHGCDAVWPFEEVCKMALLTPEEIEDFEKKLFQNAAKDSLDVKCCPGCKSRVMRTDARNLCVECPVCSAKRRRPYTYTFCWLCLQRWEGVSPWSKHCGNDECKNPLEILKSCPPITFEDVKGVTGCPSVRACPTCGLLVEHNTKQCNTIVCRRCKGKFCFVCLRLTGECRTNYELCSGGVAPRQTSMPVWRVIDTSKTLPPK</sequence>
<evidence type="ECO:0000313" key="9">
    <source>
        <dbReference type="Proteomes" id="UP000314294"/>
    </source>
</evidence>
<dbReference type="InterPro" id="IPR044066">
    <property type="entry name" value="TRIAD_supradom"/>
</dbReference>
<name>A0A4Z2I1M6_9TELE</name>
<dbReference type="GO" id="GO:0008270">
    <property type="term" value="F:zinc ion binding"/>
    <property type="evidence" value="ECO:0007669"/>
    <property type="project" value="UniProtKB-KW"/>
</dbReference>
<evidence type="ECO:0000256" key="4">
    <source>
        <dbReference type="ARBA" id="ARBA00022771"/>
    </source>
</evidence>
<accession>A0A4Z2I1M6</accession>
<dbReference type="Gene3D" id="1.20.120.1750">
    <property type="match status" value="1"/>
</dbReference>
<keyword evidence="4" id="KW-0863">Zinc-finger</keyword>
<keyword evidence="3" id="KW-0677">Repeat</keyword>
<reference evidence="8 9" key="1">
    <citation type="submission" date="2019-03" db="EMBL/GenBank/DDBJ databases">
        <title>First draft genome of Liparis tanakae, snailfish: a comprehensive survey of snailfish specific genes.</title>
        <authorList>
            <person name="Kim W."/>
            <person name="Song I."/>
            <person name="Jeong J.-H."/>
            <person name="Kim D."/>
            <person name="Kim S."/>
            <person name="Ryu S."/>
            <person name="Song J.Y."/>
            <person name="Lee S.K."/>
        </authorList>
    </citation>
    <scope>NUCLEOTIDE SEQUENCE [LARGE SCALE GENOMIC DNA]</scope>
    <source>
        <tissue evidence="8">Muscle</tissue>
    </source>
</reference>
<evidence type="ECO:0000259" key="7">
    <source>
        <dbReference type="PROSITE" id="PS51873"/>
    </source>
</evidence>